<comment type="caution">
    <text evidence="1">The sequence shown here is derived from an EMBL/GenBank/DDBJ whole genome shotgun (WGS) entry which is preliminary data.</text>
</comment>
<protein>
    <recommendedName>
        <fullName evidence="3">Secreted protein</fullName>
    </recommendedName>
</protein>
<name>A0ABW5B048_9FLAO</name>
<sequence length="61" mass="6939">MKKLTFLLIMSTVLFSCEAESFDEKSFTPENDPIENPSTEEPVEIIDELVETDSNRIVTSK</sequence>
<dbReference type="PROSITE" id="PS51257">
    <property type="entry name" value="PROKAR_LIPOPROTEIN"/>
    <property type="match status" value="1"/>
</dbReference>
<keyword evidence="2" id="KW-1185">Reference proteome</keyword>
<evidence type="ECO:0008006" key="3">
    <source>
        <dbReference type="Google" id="ProtNLM"/>
    </source>
</evidence>
<proteinExistence type="predicted"/>
<dbReference type="EMBL" id="JBHUHY010000017">
    <property type="protein sequence ID" value="MFD2188589.1"/>
    <property type="molecule type" value="Genomic_DNA"/>
</dbReference>
<gene>
    <name evidence="1" type="ORF">ACFSJT_17410</name>
</gene>
<organism evidence="1 2">
    <name type="scientific">Aquimarina celericrescens</name>
    <dbReference type="NCBI Taxonomy" id="1964542"/>
    <lineage>
        <taxon>Bacteria</taxon>
        <taxon>Pseudomonadati</taxon>
        <taxon>Bacteroidota</taxon>
        <taxon>Flavobacteriia</taxon>
        <taxon>Flavobacteriales</taxon>
        <taxon>Flavobacteriaceae</taxon>
        <taxon>Aquimarina</taxon>
    </lineage>
</organism>
<evidence type="ECO:0000313" key="1">
    <source>
        <dbReference type="EMBL" id="MFD2188589.1"/>
    </source>
</evidence>
<reference evidence="2" key="1">
    <citation type="journal article" date="2019" name="Int. J. Syst. Evol. Microbiol.">
        <title>The Global Catalogue of Microorganisms (GCM) 10K type strain sequencing project: providing services to taxonomists for standard genome sequencing and annotation.</title>
        <authorList>
            <consortium name="The Broad Institute Genomics Platform"/>
            <consortium name="The Broad Institute Genome Sequencing Center for Infectious Disease"/>
            <person name="Wu L."/>
            <person name="Ma J."/>
        </authorList>
    </citation>
    <scope>NUCLEOTIDE SEQUENCE [LARGE SCALE GENOMIC DNA]</scope>
    <source>
        <strain evidence="2">DT92</strain>
    </source>
</reference>
<dbReference type="RefSeq" id="WP_378321615.1">
    <property type="nucleotide sequence ID" value="NZ_JBHUHY010000017.1"/>
</dbReference>
<accession>A0ABW5B048</accession>
<evidence type="ECO:0000313" key="2">
    <source>
        <dbReference type="Proteomes" id="UP001597344"/>
    </source>
</evidence>
<dbReference type="Proteomes" id="UP001597344">
    <property type="component" value="Unassembled WGS sequence"/>
</dbReference>